<keyword evidence="5 8" id="KW-0648">Protein biosynthesis</keyword>
<gene>
    <name evidence="8" type="primary">argS</name>
    <name evidence="13" type="ORF">UV59_C0003G0028</name>
</gene>
<dbReference type="InterPro" id="IPR008909">
    <property type="entry name" value="DALR_anticod-bd"/>
</dbReference>
<evidence type="ECO:0000256" key="9">
    <source>
        <dbReference type="RuleBase" id="RU363038"/>
    </source>
</evidence>
<dbReference type="EC" id="6.1.1.19" evidence="8"/>
<dbReference type="Gene3D" id="3.40.50.620">
    <property type="entry name" value="HUPs"/>
    <property type="match status" value="1"/>
</dbReference>
<dbReference type="Pfam" id="PF00750">
    <property type="entry name" value="tRNA-synt_1d"/>
    <property type="match status" value="2"/>
</dbReference>
<feature type="domain" description="DALR anticodon binding" evidence="11">
    <location>
        <begin position="556"/>
        <end position="692"/>
    </location>
</feature>
<dbReference type="GO" id="GO:0004814">
    <property type="term" value="F:arginine-tRNA ligase activity"/>
    <property type="evidence" value="ECO:0007669"/>
    <property type="project" value="UniProtKB-UniRule"/>
</dbReference>
<evidence type="ECO:0000313" key="14">
    <source>
        <dbReference type="Proteomes" id="UP000034543"/>
    </source>
</evidence>
<evidence type="ECO:0000256" key="7">
    <source>
        <dbReference type="ARBA" id="ARBA00049339"/>
    </source>
</evidence>
<keyword evidence="4 8" id="KW-0067">ATP-binding</keyword>
<dbReference type="Pfam" id="PF05746">
    <property type="entry name" value="DALR_1"/>
    <property type="match status" value="1"/>
</dbReference>
<evidence type="ECO:0000256" key="5">
    <source>
        <dbReference type="ARBA" id="ARBA00022917"/>
    </source>
</evidence>
<name>A0A0G1FGQ9_9BACT</name>
<comment type="similarity">
    <text evidence="1 8 9">Belongs to the class-I aminoacyl-tRNA synthetase family.</text>
</comment>
<evidence type="ECO:0000256" key="6">
    <source>
        <dbReference type="ARBA" id="ARBA00023146"/>
    </source>
</evidence>
<dbReference type="Pfam" id="PF03485">
    <property type="entry name" value="Arg_tRNA_synt_N"/>
    <property type="match status" value="1"/>
</dbReference>
<dbReference type="PRINTS" id="PR01038">
    <property type="entry name" value="TRNASYNTHARG"/>
</dbReference>
<dbReference type="Gene3D" id="3.30.1360.70">
    <property type="entry name" value="Arginyl tRNA synthetase N-terminal domain"/>
    <property type="match status" value="1"/>
</dbReference>
<dbReference type="SUPFAM" id="SSF52374">
    <property type="entry name" value="Nucleotidylyl transferase"/>
    <property type="match status" value="1"/>
</dbReference>
<keyword evidence="3 8" id="KW-0547">Nucleotide-binding</keyword>
<dbReference type="HAMAP" id="MF_00123">
    <property type="entry name" value="Arg_tRNA_synth"/>
    <property type="match status" value="1"/>
</dbReference>
<comment type="catalytic activity">
    <reaction evidence="7 8">
        <text>tRNA(Arg) + L-arginine + ATP = L-arginyl-tRNA(Arg) + AMP + diphosphate</text>
        <dbReference type="Rhea" id="RHEA:20301"/>
        <dbReference type="Rhea" id="RHEA-COMP:9658"/>
        <dbReference type="Rhea" id="RHEA-COMP:9673"/>
        <dbReference type="ChEBI" id="CHEBI:30616"/>
        <dbReference type="ChEBI" id="CHEBI:32682"/>
        <dbReference type="ChEBI" id="CHEBI:33019"/>
        <dbReference type="ChEBI" id="CHEBI:78442"/>
        <dbReference type="ChEBI" id="CHEBI:78513"/>
        <dbReference type="ChEBI" id="CHEBI:456215"/>
        <dbReference type="EC" id="6.1.1.19"/>
    </reaction>
</comment>
<evidence type="ECO:0000256" key="8">
    <source>
        <dbReference type="HAMAP-Rule" id="MF_00123"/>
    </source>
</evidence>
<evidence type="ECO:0000256" key="4">
    <source>
        <dbReference type="ARBA" id="ARBA00022840"/>
    </source>
</evidence>
<evidence type="ECO:0000259" key="11">
    <source>
        <dbReference type="SMART" id="SM00836"/>
    </source>
</evidence>
<comment type="caution">
    <text evidence="13">The sequence shown here is derived from an EMBL/GenBank/DDBJ whole genome shotgun (WGS) entry which is preliminary data.</text>
</comment>
<organism evidence="13 14">
    <name type="scientific">Candidatus Gottesmanbacteria bacterium GW2011_GWA1_43_11</name>
    <dbReference type="NCBI Taxonomy" id="1618436"/>
    <lineage>
        <taxon>Bacteria</taxon>
        <taxon>Candidatus Gottesmaniibacteriota</taxon>
    </lineage>
</organism>
<sequence>MKTDLSEFLHQILVEMGVSDIVPTISRTQFATHGDYTSTVALSLARTLKKNPISIAEEIRNRIAAYQSAVAQKQPDHSTDQSGQKVSVTNTHNSVLQAIEKIEVVKPGYINIWLTASALSTQLTEVLKNPDRFGTSQTSEKKTIMVEFAHPNTHKAFHIGHLRNITTGEAIVRLLESQGTKVVRANYQGDVGMHIAKAIYGILHSLSSQPPTGSGGPGIHMDNFIDSRLLASRRSGRGNDKSSLQERIEFLGQAYAAGSTAYEEDESAKKQIGVINKQIYEWVASKGESGIRSTSSGQVRKGERIDQKTDDKIQNTKVIDAANAQLESIGKLYDQTRQWSLDYFEGIYKRVGSHFDRYYFESEMVEKGKQIVADGLKRGIFEESDGAIIFPGKKFGLHNRVFVTGEGNVTYEGKDLSLGPTQFSEYHPDLIIHVVGPEQAGYFQVVFEALAQMFPQTRGKEFHLVYGWVKLKHGKMSSRSGNVILGEWLLDTAKAEIYNILSKSKSNYSKSDQELIAEKCAIAAVKYSFLRVSTQQEISFDIDASVNFEGDSGPYLLYSYARAKSVLRKATQQTVISDQKTALDLVSTLKHIDLKNISLTTEEREILRRLMYFPEIVNEAAGGYTPSLICNYLFELAQSFNLFYAKHSILGTAHDNKINEQTRQFRVALTSATAQVFKKGLYLLGVDVLEKM</sequence>
<dbReference type="SUPFAM" id="SSF47323">
    <property type="entry name" value="Anticodon-binding domain of a subclass of class I aminoacyl-tRNA synthetases"/>
    <property type="match status" value="1"/>
</dbReference>
<dbReference type="SMART" id="SM00836">
    <property type="entry name" value="DALR_1"/>
    <property type="match status" value="1"/>
</dbReference>
<dbReference type="InterPro" id="IPR001278">
    <property type="entry name" value="Arg-tRNA-ligase"/>
</dbReference>
<dbReference type="InterPro" id="IPR036695">
    <property type="entry name" value="Arg-tRNA-synth_N_sf"/>
</dbReference>
<dbReference type="InterPro" id="IPR014729">
    <property type="entry name" value="Rossmann-like_a/b/a_fold"/>
</dbReference>
<dbReference type="STRING" id="1618436.UV59_C0003G0028"/>
<evidence type="ECO:0000256" key="1">
    <source>
        <dbReference type="ARBA" id="ARBA00005594"/>
    </source>
</evidence>
<accession>A0A0G1FGQ9</accession>
<comment type="subcellular location">
    <subcellularLocation>
        <location evidence="8">Cytoplasm</location>
    </subcellularLocation>
</comment>
<dbReference type="GO" id="GO:0005737">
    <property type="term" value="C:cytoplasm"/>
    <property type="evidence" value="ECO:0007669"/>
    <property type="project" value="UniProtKB-SubCell"/>
</dbReference>
<feature type="domain" description="Arginyl tRNA synthetase N-terminal" evidence="12">
    <location>
        <begin position="3"/>
        <end position="114"/>
    </location>
</feature>
<dbReference type="InterPro" id="IPR005148">
    <property type="entry name" value="Arg-tRNA-synth_N"/>
</dbReference>
<evidence type="ECO:0000313" key="13">
    <source>
        <dbReference type="EMBL" id="KKS86033.1"/>
    </source>
</evidence>
<keyword evidence="2 8" id="KW-0436">Ligase</keyword>
<dbReference type="PATRIC" id="fig|1618436.3.peg.169"/>
<keyword evidence="8" id="KW-0963">Cytoplasm</keyword>
<dbReference type="PANTHER" id="PTHR11956:SF5">
    <property type="entry name" value="ARGININE--TRNA LIGASE, CYTOPLASMIC"/>
    <property type="match status" value="1"/>
</dbReference>
<reference evidence="13 14" key="1">
    <citation type="journal article" date="2015" name="Nature">
        <title>rRNA introns, odd ribosomes, and small enigmatic genomes across a large radiation of phyla.</title>
        <authorList>
            <person name="Brown C.T."/>
            <person name="Hug L.A."/>
            <person name="Thomas B.C."/>
            <person name="Sharon I."/>
            <person name="Castelle C.J."/>
            <person name="Singh A."/>
            <person name="Wilkins M.J."/>
            <person name="Williams K.H."/>
            <person name="Banfield J.F."/>
        </authorList>
    </citation>
    <scope>NUCLEOTIDE SEQUENCE [LARGE SCALE GENOMIC DNA]</scope>
</reference>
<evidence type="ECO:0000256" key="10">
    <source>
        <dbReference type="SAM" id="MobiDB-lite"/>
    </source>
</evidence>
<protein>
    <recommendedName>
        <fullName evidence="8">Arginine--tRNA ligase</fullName>
        <ecNumber evidence="8">6.1.1.19</ecNumber>
    </recommendedName>
    <alternativeName>
        <fullName evidence="8">Arginyl-tRNA synthetase</fullName>
        <shortName evidence="8">ArgRS</shortName>
    </alternativeName>
</protein>
<dbReference type="InterPro" id="IPR009080">
    <property type="entry name" value="tRNAsynth_Ia_anticodon-bd"/>
</dbReference>
<dbReference type="Gene3D" id="1.10.730.10">
    <property type="entry name" value="Isoleucyl-tRNA Synthetase, Domain 1"/>
    <property type="match status" value="1"/>
</dbReference>
<comment type="subunit">
    <text evidence="8">Monomer.</text>
</comment>
<feature type="region of interest" description="Disordered" evidence="10">
    <location>
        <begin position="68"/>
        <end position="87"/>
    </location>
</feature>
<dbReference type="AlphaFoldDB" id="A0A0G1FGQ9"/>
<dbReference type="InterPro" id="IPR035684">
    <property type="entry name" value="ArgRS_core"/>
</dbReference>
<evidence type="ECO:0000256" key="2">
    <source>
        <dbReference type="ARBA" id="ARBA00022598"/>
    </source>
</evidence>
<dbReference type="GO" id="GO:0005524">
    <property type="term" value="F:ATP binding"/>
    <property type="evidence" value="ECO:0007669"/>
    <property type="project" value="UniProtKB-UniRule"/>
</dbReference>
<proteinExistence type="inferred from homology"/>
<dbReference type="GO" id="GO:0006420">
    <property type="term" value="P:arginyl-tRNA aminoacylation"/>
    <property type="evidence" value="ECO:0007669"/>
    <property type="project" value="UniProtKB-UniRule"/>
</dbReference>
<dbReference type="PANTHER" id="PTHR11956">
    <property type="entry name" value="ARGINYL-TRNA SYNTHETASE"/>
    <property type="match status" value="1"/>
</dbReference>
<evidence type="ECO:0000256" key="3">
    <source>
        <dbReference type="ARBA" id="ARBA00022741"/>
    </source>
</evidence>
<dbReference type="Proteomes" id="UP000034543">
    <property type="component" value="Unassembled WGS sequence"/>
</dbReference>
<dbReference type="SUPFAM" id="SSF55190">
    <property type="entry name" value="Arginyl-tRNA synthetase (ArgRS), N-terminal 'additional' domain"/>
    <property type="match status" value="1"/>
</dbReference>
<evidence type="ECO:0000259" key="12">
    <source>
        <dbReference type="SMART" id="SM01016"/>
    </source>
</evidence>
<dbReference type="EMBL" id="LCFB01000003">
    <property type="protein sequence ID" value="KKS86033.1"/>
    <property type="molecule type" value="Genomic_DNA"/>
</dbReference>
<feature type="short sequence motif" description="'HIGH' region" evidence="8">
    <location>
        <begin position="151"/>
        <end position="161"/>
    </location>
</feature>
<keyword evidence="6 8" id="KW-0030">Aminoacyl-tRNA synthetase</keyword>
<dbReference type="SMART" id="SM01016">
    <property type="entry name" value="Arg_tRNA_synt_N"/>
    <property type="match status" value="1"/>
</dbReference>